<dbReference type="GeneID" id="114074949"/>
<evidence type="ECO:0000313" key="6">
    <source>
        <dbReference type="Proteomes" id="UP000694930"/>
    </source>
</evidence>
<organism evidence="6 7">
    <name type="scientific">Solanum pennellii</name>
    <name type="common">Tomato</name>
    <name type="synonym">Lycopersicon pennellii</name>
    <dbReference type="NCBI Taxonomy" id="28526"/>
    <lineage>
        <taxon>Eukaryota</taxon>
        <taxon>Viridiplantae</taxon>
        <taxon>Streptophyta</taxon>
        <taxon>Embryophyta</taxon>
        <taxon>Tracheophyta</taxon>
        <taxon>Spermatophyta</taxon>
        <taxon>Magnoliopsida</taxon>
        <taxon>eudicotyledons</taxon>
        <taxon>Gunneridae</taxon>
        <taxon>Pentapetalae</taxon>
        <taxon>asterids</taxon>
        <taxon>lamiids</taxon>
        <taxon>Solanales</taxon>
        <taxon>Solanaceae</taxon>
        <taxon>Solanoideae</taxon>
        <taxon>Solaneae</taxon>
        <taxon>Solanum</taxon>
        <taxon>Solanum subgen. Lycopersicon</taxon>
    </lineage>
</organism>
<dbReference type="Proteomes" id="UP000694930">
    <property type="component" value="Chromosome 11"/>
</dbReference>
<proteinExistence type="predicted"/>
<keyword evidence="3" id="KW-0862">Zinc</keyword>
<reference evidence="7" key="2">
    <citation type="submission" date="2025-08" db="UniProtKB">
        <authorList>
            <consortium name="RefSeq"/>
        </authorList>
    </citation>
    <scope>IDENTIFICATION</scope>
</reference>
<dbReference type="Pfam" id="PF04434">
    <property type="entry name" value="SWIM"/>
    <property type="match status" value="1"/>
</dbReference>
<evidence type="ECO:0000256" key="2">
    <source>
        <dbReference type="ARBA" id="ARBA00022771"/>
    </source>
</evidence>
<evidence type="ECO:0000256" key="4">
    <source>
        <dbReference type="PROSITE-ProRule" id="PRU00325"/>
    </source>
</evidence>
<dbReference type="InterPro" id="IPR006564">
    <property type="entry name" value="Znf_PMZ"/>
</dbReference>
<evidence type="ECO:0000313" key="7">
    <source>
        <dbReference type="RefSeq" id="XP_027769030.1"/>
    </source>
</evidence>
<evidence type="ECO:0000259" key="5">
    <source>
        <dbReference type="PROSITE" id="PS50966"/>
    </source>
</evidence>
<evidence type="ECO:0000256" key="3">
    <source>
        <dbReference type="ARBA" id="ARBA00022833"/>
    </source>
</evidence>
<keyword evidence="2 4" id="KW-0863">Zinc-finger</keyword>
<protein>
    <submittedName>
        <fullName evidence="7">Uncharacterized protein LOC114074949</fullName>
    </submittedName>
</protein>
<dbReference type="PROSITE" id="PS50966">
    <property type="entry name" value="ZF_SWIM"/>
    <property type="match status" value="1"/>
</dbReference>
<reference evidence="6" key="1">
    <citation type="journal article" date="2014" name="Nat. Genet.">
        <title>The genome of the stress-tolerant wild tomato species Solanum pennellii.</title>
        <authorList>
            <person name="Bolger A."/>
            <person name="Scossa F."/>
            <person name="Bolger M.E."/>
            <person name="Lanz C."/>
            <person name="Maumus F."/>
            <person name="Tohge T."/>
            <person name="Quesneville H."/>
            <person name="Alseekh S."/>
            <person name="Sorensen I."/>
            <person name="Lichtenstein G."/>
            <person name="Fich E.A."/>
            <person name="Conte M."/>
            <person name="Keller H."/>
            <person name="Schneeberger K."/>
            <person name="Schwacke R."/>
            <person name="Ofner I."/>
            <person name="Vrebalov J."/>
            <person name="Xu Y."/>
            <person name="Osorio S."/>
            <person name="Aflitos S.A."/>
            <person name="Schijlen E."/>
            <person name="Jimenez-Gomez J.M."/>
            <person name="Ryngajllo M."/>
            <person name="Kimura S."/>
            <person name="Kumar R."/>
            <person name="Koenig D."/>
            <person name="Headland L.R."/>
            <person name="Maloof J.N."/>
            <person name="Sinha N."/>
            <person name="van Ham R.C."/>
            <person name="Lankhorst R.K."/>
            <person name="Mao L."/>
            <person name="Vogel A."/>
            <person name="Arsova B."/>
            <person name="Panstruga R."/>
            <person name="Fei Z."/>
            <person name="Rose J.K."/>
            <person name="Zamir D."/>
            <person name="Carrari F."/>
            <person name="Giovannoni J.J."/>
            <person name="Weigel D."/>
            <person name="Usadel B."/>
            <person name="Fernie A.R."/>
        </authorList>
    </citation>
    <scope>NUCLEOTIDE SEQUENCE [LARGE SCALE GENOMIC DNA]</scope>
    <source>
        <strain evidence="6">cv. LA0716</strain>
    </source>
</reference>
<keyword evidence="1" id="KW-0479">Metal-binding</keyword>
<dbReference type="InterPro" id="IPR007527">
    <property type="entry name" value="Znf_SWIM"/>
</dbReference>
<evidence type="ECO:0000256" key="1">
    <source>
        <dbReference type="ARBA" id="ARBA00022723"/>
    </source>
</evidence>
<feature type="domain" description="SWIM-type" evidence="5">
    <location>
        <begin position="76"/>
        <end position="108"/>
    </location>
</feature>
<sequence length="208" mass="24547">MTDDARILTIIDFLEEARLLFDSWNCKNREIASYTKNTLGRRFEEILIVNASKSSKMKVVPSSEYNFSVYEAGRRYIVCLEWKTCTCGRFKHNEIPCAHTIVVLKHKNVTDLHPYCSDYYKPDALEKTYEVTMVPMPDKEDWIVTDYVLQEIVLPPMYRRLARRPRKRRKKNADEKITVKKILVGNMEKKDITGEILLSSRKRIKIMF</sequence>
<accession>A0ABM1UZW2</accession>
<gene>
    <name evidence="7" type="primary">LOC114074949</name>
</gene>
<dbReference type="SMART" id="SM00575">
    <property type="entry name" value="ZnF_PMZ"/>
    <property type="match status" value="1"/>
</dbReference>
<keyword evidence="6" id="KW-1185">Reference proteome</keyword>
<dbReference type="RefSeq" id="XP_027769030.1">
    <property type="nucleotide sequence ID" value="XM_027913229.1"/>
</dbReference>
<name>A0ABM1UZW2_SOLPN</name>